<keyword evidence="3" id="KW-1185">Reference proteome</keyword>
<dbReference type="OrthoDB" id="1925987at2"/>
<dbReference type="Proteomes" id="UP000184526">
    <property type="component" value="Unassembled WGS sequence"/>
</dbReference>
<dbReference type="EMBL" id="FQXP01000013">
    <property type="protein sequence ID" value="SHI09881.1"/>
    <property type="molecule type" value="Genomic_DNA"/>
</dbReference>
<dbReference type="RefSeq" id="WP_072832652.1">
    <property type="nucleotide sequence ID" value="NZ_FQXP01000013.1"/>
</dbReference>
<dbReference type="STRING" id="1121306.SAMN02745196_02834"/>
<evidence type="ECO:0000259" key="1">
    <source>
        <dbReference type="Pfam" id="PF01368"/>
    </source>
</evidence>
<accession>A0A1M5YCT4</accession>
<dbReference type="SUPFAM" id="SSF64182">
    <property type="entry name" value="DHH phosphoesterases"/>
    <property type="match status" value="1"/>
</dbReference>
<evidence type="ECO:0000313" key="3">
    <source>
        <dbReference type="Proteomes" id="UP000184526"/>
    </source>
</evidence>
<reference evidence="2 3" key="1">
    <citation type="submission" date="2016-11" db="EMBL/GenBank/DDBJ databases">
        <authorList>
            <person name="Jaros S."/>
            <person name="Januszkiewicz K."/>
            <person name="Wedrychowicz H."/>
        </authorList>
    </citation>
    <scope>NUCLEOTIDE SEQUENCE [LARGE SCALE GENOMIC DNA]</scope>
    <source>
        <strain evidence="2 3">DSM 3089</strain>
    </source>
</reference>
<dbReference type="PANTHER" id="PTHR30255">
    <property type="entry name" value="SINGLE-STRANDED-DNA-SPECIFIC EXONUCLEASE RECJ"/>
    <property type="match status" value="1"/>
</dbReference>
<evidence type="ECO:0000313" key="2">
    <source>
        <dbReference type="EMBL" id="SHI09881.1"/>
    </source>
</evidence>
<dbReference type="Gene3D" id="3.90.1640.30">
    <property type="match status" value="1"/>
</dbReference>
<feature type="domain" description="DDH" evidence="1">
    <location>
        <begin position="49"/>
        <end position="197"/>
    </location>
</feature>
<sequence length="293" mass="33546">MVKDVSYEYDKKKVCKKVKKHYKKYDPFLLKGMEVALKRIITAVNAREKIVIYGYYDVDSITSIAILLLVLRYLNADVEYYIPNDENIERTLRSKDILNHIEFLGTDLIISLGCGMNSHKEIELCKELGIDVVVLDTEKTSVDRLDAYVINPNQDSCSYPFKGLSFVGLTFKLVQALSRYYKLKSFNKYVDLVMIGTTASEVDLSDENGIFFTEGIYQVNHTNNYGLKALMKINDLKQISEDNVNQLIECIIPRVNPIGKMDNAKIVVELLTTTDLLRAEQIAKYLHKEANKE</sequence>
<dbReference type="Pfam" id="PF01368">
    <property type="entry name" value="DHH"/>
    <property type="match status" value="1"/>
</dbReference>
<dbReference type="GO" id="GO:0004527">
    <property type="term" value="F:exonuclease activity"/>
    <property type="evidence" value="ECO:0007669"/>
    <property type="project" value="UniProtKB-KW"/>
</dbReference>
<organism evidence="2 3">
    <name type="scientific">Clostridium collagenovorans DSM 3089</name>
    <dbReference type="NCBI Taxonomy" id="1121306"/>
    <lineage>
        <taxon>Bacteria</taxon>
        <taxon>Bacillati</taxon>
        <taxon>Bacillota</taxon>
        <taxon>Clostridia</taxon>
        <taxon>Eubacteriales</taxon>
        <taxon>Clostridiaceae</taxon>
        <taxon>Clostridium</taxon>
    </lineage>
</organism>
<dbReference type="InterPro" id="IPR051673">
    <property type="entry name" value="SSDNA_exonuclease_RecJ"/>
</dbReference>
<protein>
    <submittedName>
        <fullName evidence="2">DHH family</fullName>
    </submittedName>
</protein>
<dbReference type="PANTHER" id="PTHR30255:SF2">
    <property type="entry name" value="SINGLE-STRANDED-DNA-SPECIFIC EXONUCLEASE RECJ"/>
    <property type="match status" value="1"/>
</dbReference>
<gene>
    <name evidence="2" type="ORF">SAMN02745196_02834</name>
</gene>
<dbReference type="InterPro" id="IPR038763">
    <property type="entry name" value="DHH_sf"/>
</dbReference>
<dbReference type="AlphaFoldDB" id="A0A1M5YCT4"/>
<dbReference type="InterPro" id="IPR001667">
    <property type="entry name" value="DDH_dom"/>
</dbReference>
<name>A0A1M5YCT4_9CLOT</name>
<proteinExistence type="predicted"/>